<evidence type="ECO:0000256" key="1">
    <source>
        <dbReference type="ARBA" id="ARBA00023015"/>
    </source>
</evidence>
<dbReference type="Pfam" id="PF12833">
    <property type="entry name" value="HTH_18"/>
    <property type="match status" value="1"/>
</dbReference>
<comment type="caution">
    <text evidence="5">The sequence shown here is derived from an EMBL/GenBank/DDBJ whole genome shotgun (WGS) entry which is preliminary data.</text>
</comment>
<feature type="domain" description="HTH araC/xylS-type" evidence="4">
    <location>
        <begin position="195"/>
        <end position="282"/>
    </location>
</feature>
<protein>
    <submittedName>
        <fullName evidence="5">AraC family transcriptional regulator</fullName>
    </submittedName>
</protein>
<keyword evidence="2" id="KW-0238">DNA-binding</keyword>
<keyword evidence="3" id="KW-0804">Transcription</keyword>
<dbReference type="GO" id="GO:0043565">
    <property type="term" value="F:sequence-specific DNA binding"/>
    <property type="evidence" value="ECO:0007669"/>
    <property type="project" value="InterPro"/>
</dbReference>
<dbReference type="SMART" id="SM00342">
    <property type="entry name" value="HTH_ARAC"/>
    <property type="match status" value="1"/>
</dbReference>
<dbReference type="InterPro" id="IPR050204">
    <property type="entry name" value="AraC_XylS_family_regulators"/>
</dbReference>
<evidence type="ECO:0000313" key="6">
    <source>
        <dbReference type="Proteomes" id="UP000319516"/>
    </source>
</evidence>
<dbReference type="InterPro" id="IPR009057">
    <property type="entry name" value="Homeodomain-like_sf"/>
</dbReference>
<dbReference type="GO" id="GO:0003700">
    <property type="term" value="F:DNA-binding transcription factor activity"/>
    <property type="evidence" value="ECO:0007669"/>
    <property type="project" value="InterPro"/>
</dbReference>
<dbReference type="OrthoDB" id="2559672at2"/>
<sequence length="297" mass="32595">MYVAPGGVAADTGTVDTVATSEFRATRLAVPGVATTVGYRSTGLPQGTHLGLPSPYLTFIFSLEGPVETTFDPDRGADDRQATTILLSGLHTSPAFVVQPERQSGIQLAINPLASRALFGVPAGELPLVGEGEDVLGSAAERLRQRLMQELPWEQGFAEVGRYLRRRLEDSRTPPPRAELVAGWTWIARHRGSGSMEGLSRHVHLGPRQLSTLFDREFGVSPKRLSRLMRFHNAKRRVVATTHGSGESVADIAADCGYADHSHLVREFREFTSLSPTGWLEHERRNVQAETYPYPED</sequence>
<dbReference type="InterPro" id="IPR018060">
    <property type="entry name" value="HTH_AraC"/>
</dbReference>
<dbReference type="Proteomes" id="UP000319516">
    <property type="component" value="Unassembled WGS sequence"/>
</dbReference>
<dbReference type="Gene3D" id="1.10.10.60">
    <property type="entry name" value="Homeodomain-like"/>
    <property type="match status" value="1"/>
</dbReference>
<dbReference type="SUPFAM" id="SSF46689">
    <property type="entry name" value="Homeodomain-like"/>
    <property type="match status" value="1"/>
</dbReference>
<name>A0A542YQP4_9MICO</name>
<gene>
    <name evidence="5" type="ORF">FB467_1521</name>
</gene>
<dbReference type="PANTHER" id="PTHR46796">
    <property type="entry name" value="HTH-TYPE TRANSCRIPTIONAL ACTIVATOR RHAS-RELATED"/>
    <property type="match status" value="1"/>
</dbReference>
<accession>A0A542YQP4</accession>
<proteinExistence type="predicted"/>
<evidence type="ECO:0000256" key="2">
    <source>
        <dbReference type="ARBA" id="ARBA00023125"/>
    </source>
</evidence>
<evidence type="ECO:0000256" key="3">
    <source>
        <dbReference type="ARBA" id="ARBA00023163"/>
    </source>
</evidence>
<dbReference type="EMBL" id="VFOP01000001">
    <property type="protein sequence ID" value="TQL50413.1"/>
    <property type="molecule type" value="Genomic_DNA"/>
</dbReference>
<evidence type="ECO:0000259" key="4">
    <source>
        <dbReference type="PROSITE" id="PS01124"/>
    </source>
</evidence>
<dbReference type="AlphaFoldDB" id="A0A542YQP4"/>
<evidence type="ECO:0000313" key="5">
    <source>
        <dbReference type="EMBL" id="TQL50413.1"/>
    </source>
</evidence>
<dbReference type="PROSITE" id="PS01124">
    <property type="entry name" value="HTH_ARAC_FAMILY_2"/>
    <property type="match status" value="1"/>
</dbReference>
<reference evidence="5 6" key="1">
    <citation type="submission" date="2019-06" db="EMBL/GenBank/DDBJ databases">
        <title>Sequencing the genomes of 1000 actinobacteria strains.</title>
        <authorList>
            <person name="Klenk H.-P."/>
        </authorList>
    </citation>
    <scope>NUCLEOTIDE SEQUENCE [LARGE SCALE GENOMIC DNA]</scope>
    <source>
        <strain evidence="5 6">DSM 12335</strain>
    </source>
</reference>
<organism evidence="5 6">
    <name type="scientific">Ornithinicoccus hortensis</name>
    <dbReference type="NCBI Taxonomy" id="82346"/>
    <lineage>
        <taxon>Bacteria</taxon>
        <taxon>Bacillati</taxon>
        <taxon>Actinomycetota</taxon>
        <taxon>Actinomycetes</taxon>
        <taxon>Micrococcales</taxon>
        <taxon>Intrasporangiaceae</taxon>
        <taxon>Ornithinicoccus</taxon>
    </lineage>
</organism>
<keyword evidence="1" id="KW-0805">Transcription regulation</keyword>
<dbReference type="PANTHER" id="PTHR46796:SF15">
    <property type="entry name" value="BLL1074 PROTEIN"/>
    <property type="match status" value="1"/>
</dbReference>
<keyword evidence="6" id="KW-1185">Reference proteome</keyword>